<comment type="caution">
    <text evidence="2">The sequence shown here is derived from an EMBL/GenBank/DDBJ whole genome shotgun (WGS) entry which is preliminary data.</text>
</comment>
<accession>A0A1V4SQ91</accession>
<dbReference type="RefSeq" id="WP_080062957.1">
    <property type="nucleotide sequence ID" value="NZ_MZGX01000002.1"/>
</dbReference>
<dbReference type="OrthoDB" id="1680238at2"/>
<dbReference type="EMBL" id="MZGX01000002">
    <property type="protein sequence ID" value="OPX46014.1"/>
    <property type="molecule type" value="Genomic_DNA"/>
</dbReference>
<feature type="transmembrane region" description="Helical" evidence="1">
    <location>
        <begin position="160"/>
        <end position="181"/>
    </location>
</feature>
<feature type="transmembrane region" description="Helical" evidence="1">
    <location>
        <begin position="255"/>
        <end position="278"/>
    </location>
</feature>
<keyword evidence="1" id="KW-1133">Transmembrane helix</keyword>
<proteinExistence type="predicted"/>
<feature type="transmembrane region" description="Helical" evidence="1">
    <location>
        <begin position="229"/>
        <end position="249"/>
    </location>
</feature>
<evidence type="ECO:0000256" key="1">
    <source>
        <dbReference type="SAM" id="Phobius"/>
    </source>
</evidence>
<protein>
    <submittedName>
        <fullName evidence="2">Uncharacterized protein</fullName>
    </submittedName>
</protein>
<keyword evidence="1" id="KW-0472">Membrane</keyword>
<feature type="transmembrane region" description="Helical" evidence="1">
    <location>
        <begin position="38"/>
        <end position="60"/>
    </location>
</feature>
<feature type="transmembrane region" description="Helical" evidence="1">
    <location>
        <begin position="103"/>
        <end position="125"/>
    </location>
</feature>
<evidence type="ECO:0000313" key="3">
    <source>
        <dbReference type="Proteomes" id="UP000191554"/>
    </source>
</evidence>
<gene>
    <name evidence="2" type="ORF">CLHUN_04890</name>
</gene>
<evidence type="ECO:0000313" key="2">
    <source>
        <dbReference type="EMBL" id="OPX46014.1"/>
    </source>
</evidence>
<name>A0A1V4SQ91_RUMHU</name>
<feature type="transmembrane region" description="Helical" evidence="1">
    <location>
        <begin position="6"/>
        <end position="26"/>
    </location>
</feature>
<dbReference type="Proteomes" id="UP000191554">
    <property type="component" value="Unassembled WGS sequence"/>
</dbReference>
<sequence length="282" mass="33192">MEYFWTNTVWYALLGLITIFELIIIFRKTKNVKFTLAFYLTVTGLTLAAEITLFFVFSAYDYYPKIIPSSYYDDELTGNLFSQFSASATALLVPIFNLSSYWIFIFAVAYGLIEELFLALGVYSHNWYRTWMTPLGMSALFWLVKKIYSVSIKKSSKLLHYLNIYFSLITLVVITICWGFILTGRQNFSRSLGKNPISSPYLVSDLYTTPIFISLMIMYFRKWKIYAKAIVITLFYIITYILGCLHIIYFYNIWWYLFFTTSLIFGAYFSIVLMDYLYKSEN</sequence>
<keyword evidence="3" id="KW-1185">Reference proteome</keyword>
<organism evidence="2 3">
    <name type="scientific">Ruminiclostridium hungatei</name>
    <name type="common">Clostridium hungatei</name>
    <dbReference type="NCBI Taxonomy" id="48256"/>
    <lineage>
        <taxon>Bacteria</taxon>
        <taxon>Bacillati</taxon>
        <taxon>Bacillota</taxon>
        <taxon>Clostridia</taxon>
        <taxon>Eubacteriales</taxon>
        <taxon>Oscillospiraceae</taxon>
        <taxon>Ruminiclostridium</taxon>
    </lineage>
</organism>
<reference evidence="2 3" key="1">
    <citation type="submission" date="2017-03" db="EMBL/GenBank/DDBJ databases">
        <title>Genome sequence of Clostridium hungatei DSM 14427.</title>
        <authorList>
            <person name="Poehlein A."/>
            <person name="Daniel R."/>
        </authorList>
    </citation>
    <scope>NUCLEOTIDE SEQUENCE [LARGE SCALE GENOMIC DNA]</scope>
    <source>
        <strain evidence="2 3">DSM 14427</strain>
    </source>
</reference>
<keyword evidence="1" id="KW-0812">Transmembrane</keyword>
<feature type="transmembrane region" description="Helical" evidence="1">
    <location>
        <begin position="201"/>
        <end position="220"/>
    </location>
</feature>
<dbReference type="AlphaFoldDB" id="A0A1V4SQ91"/>